<dbReference type="AlphaFoldDB" id="G0PD73"/>
<reference evidence="2" key="1">
    <citation type="submission" date="2011-07" db="EMBL/GenBank/DDBJ databases">
        <authorList>
            <consortium name="Caenorhabditis brenneri Sequencing and Analysis Consortium"/>
            <person name="Wilson R.K."/>
        </authorList>
    </citation>
    <scope>NUCLEOTIDE SEQUENCE [LARGE SCALE GENOMIC DNA]</scope>
    <source>
        <strain evidence="2">PB2801</strain>
    </source>
</reference>
<evidence type="ECO:0000313" key="1">
    <source>
        <dbReference type="EMBL" id="EGT51626.1"/>
    </source>
</evidence>
<gene>
    <name evidence="1" type="ORF">CAEBREN_05125</name>
</gene>
<evidence type="ECO:0000313" key="2">
    <source>
        <dbReference type="Proteomes" id="UP000008068"/>
    </source>
</evidence>
<protein>
    <recommendedName>
        <fullName evidence="3">DUF38 domain-containing protein</fullName>
    </recommendedName>
</protein>
<organism evidence="2">
    <name type="scientific">Caenorhabditis brenneri</name>
    <name type="common">Nematode worm</name>
    <dbReference type="NCBI Taxonomy" id="135651"/>
    <lineage>
        <taxon>Eukaryota</taxon>
        <taxon>Metazoa</taxon>
        <taxon>Ecdysozoa</taxon>
        <taxon>Nematoda</taxon>
        <taxon>Chromadorea</taxon>
        <taxon>Rhabditida</taxon>
        <taxon>Rhabditina</taxon>
        <taxon>Rhabditomorpha</taxon>
        <taxon>Rhabditoidea</taxon>
        <taxon>Rhabditidae</taxon>
        <taxon>Peloderinae</taxon>
        <taxon>Caenorhabditis</taxon>
    </lineage>
</organism>
<keyword evidence="2" id="KW-1185">Reference proteome</keyword>
<dbReference type="InParanoid" id="G0PD73"/>
<dbReference type="EMBL" id="GL380266">
    <property type="protein sequence ID" value="EGT51626.1"/>
    <property type="molecule type" value="Genomic_DNA"/>
</dbReference>
<dbReference type="Proteomes" id="UP000008068">
    <property type="component" value="Unassembled WGS sequence"/>
</dbReference>
<evidence type="ECO:0008006" key="3">
    <source>
        <dbReference type="Google" id="ProtNLM"/>
    </source>
</evidence>
<proteinExistence type="predicted"/>
<name>G0PD73_CAEBE</name>
<dbReference type="HOGENOM" id="CLU_1857035_0_0_1"/>
<accession>G0PD73</accession>
<sequence length="138" mass="16307">MWETDLEGYRRMMDDFISIFRVKSVDFDLRATHPDISIQYLEYAMKFGLKFKKVQVSVDEDNFDDNRRVLCACTQASEVYVTSYEYPKSFKFEGFHESNDGYKFEIERSDGFKAYVTCSGLTFTIEDSEFKTIENSEF</sequence>